<keyword evidence="2" id="KW-1185">Reference proteome</keyword>
<dbReference type="EMBL" id="KZ512869">
    <property type="protein sequence ID" value="PKU31397.1"/>
    <property type="molecule type" value="Genomic_DNA"/>
</dbReference>
<protein>
    <submittedName>
        <fullName evidence="1">Uncharacterized protein</fullName>
    </submittedName>
</protein>
<organism evidence="1 2">
    <name type="scientific">Limosa lapponica baueri</name>
    <dbReference type="NCBI Taxonomy" id="1758121"/>
    <lineage>
        <taxon>Eukaryota</taxon>
        <taxon>Metazoa</taxon>
        <taxon>Chordata</taxon>
        <taxon>Craniata</taxon>
        <taxon>Vertebrata</taxon>
        <taxon>Euteleostomi</taxon>
        <taxon>Archelosauria</taxon>
        <taxon>Archosauria</taxon>
        <taxon>Dinosauria</taxon>
        <taxon>Saurischia</taxon>
        <taxon>Theropoda</taxon>
        <taxon>Coelurosauria</taxon>
        <taxon>Aves</taxon>
        <taxon>Neognathae</taxon>
        <taxon>Neoaves</taxon>
        <taxon>Charadriiformes</taxon>
        <taxon>Scolopacidae</taxon>
        <taxon>Limosa</taxon>
    </lineage>
</organism>
<dbReference type="Proteomes" id="UP000233556">
    <property type="component" value="Unassembled WGS sequence"/>
</dbReference>
<dbReference type="AlphaFoldDB" id="A0A2I0TC72"/>
<reference evidence="2" key="2">
    <citation type="submission" date="2017-12" db="EMBL/GenBank/DDBJ databases">
        <title>Genome sequence of the Bar-tailed Godwit (Limosa lapponica baueri).</title>
        <authorList>
            <person name="Lima N.C.B."/>
            <person name="Parody-Merino A.M."/>
            <person name="Battley P.F."/>
            <person name="Fidler A.E."/>
            <person name="Prosdocimi F."/>
        </authorList>
    </citation>
    <scope>NUCLEOTIDE SEQUENCE [LARGE SCALE GENOMIC DNA]</scope>
</reference>
<accession>A0A2I0TC72</accession>
<name>A0A2I0TC72_LIMLA</name>
<proteinExistence type="predicted"/>
<evidence type="ECO:0000313" key="1">
    <source>
        <dbReference type="EMBL" id="PKU31397.1"/>
    </source>
</evidence>
<evidence type="ECO:0000313" key="2">
    <source>
        <dbReference type="Proteomes" id="UP000233556"/>
    </source>
</evidence>
<gene>
    <name evidence="1" type="ORF">llap_18300</name>
</gene>
<sequence>MLCRRAEADPNICGRKLKRKGICAHEFCVFFANELFQKCIEDSGFMGFIPEDIRCTIEWAEEKVRTRQEQGDLSQERLAGA</sequence>
<dbReference type="OrthoDB" id="512616at2759"/>
<reference evidence="2" key="1">
    <citation type="submission" date="2017-11" db="EMBL/GenBank/DDBJ databases">
        <authorList>
            <person name="Lima N.C."/>
            <person name="Parody-Merino A.M."/>
            <person name="Battley P.F."/>
            <person name="Fidler A.E."/>
            <person name="Prosdocimi F."/>
        </authorList>
    </citation>
    <scope>NUCLEOTIDE SEQUENCE [LARGE SCALE GENOMIC DNA]</scope>
</reference>